<keyword evidence="3" id="KW-0479">Metal-binding</keyword>
<feature type="domain" description="Flavoprotein" evidence="5">
    <location>
        <begin position="8"/>
        <end position="180"/>
    </location>
</feature>
<feature type="binding site" evidence="3">
    <location>
        <position position="295"/>
    </location>
    <ligand>
        <name>CTP</name>
        <dbReference type="ChEBI" id="CHEBI:37563"/>
    </ligand>
</feature>
<sequence length="412" mass="43890">MTDFYQNKNVLLAVTGGIAAYKMTELTRSLIKAGATVKVVMTDASQEFIPAKTLAILSKNEVLTDVRWHSDSATVDHVALGRWADLVLVAPLTANTLAKLALGQADNVMTTTVMASPAPKFAAPAMNDGMWRNPAVQRNVDLLVNDGWTMVGPDTGFLAEGYQAQGRMVEPADILTMIEQELNQSQTQEPALLAGQHVVVTAGGTEEPIDPVRYLTNRSSGKMGYALAEAARLAGAEVTLVAAKTLPVNPAINVVTATSAREMLTAVQEAMPSANVFIGAAAVSDYRVAQVAENKVKKHGDDHLVLDLVQNPDILKTVGQNKEPGQVVVGFAAETQNLVENAQKKLISKNADLIVANNVLEAQAGFNKDTNKVTLVSKDNEPRSLAAKLKTDLATDIVAEIARIQSASNFVV</sequence>
<comment type="cofactor">
    <cofactor evidence="3">
        <name>Mg(2+)</name>
        <dbReference type="ChEBI" id="CHEBI:18420"/>
    </cofactor>
</comment>
<keyword evidence="3" id="KW-0511">Multifunctional enzyme</keyword>
<dbReference type="UniPathway" id="UPA00241">
    <property type="reaction ID" value="UER00353"/>
</dbReference>
<dbReference type="Proteomes" id="UP000253891">
    <property type="component" value="Unassembled WGS sequence"/>
</dbReference>
<dbReference type="STRING" id="157463.GCA_001047075_01351"/>
<reference evidence="7 8" key="1">
    <citation type="journal article" date="2015" name="BMC Genomics">
        <title>Comparative genomics of Fructobacillus spp. and Leuconostoc spp. reveals niche-specific evolution of Fructobacillus spp.</title>
        <authorList>
            <person name="Endo A."/>
            <person name="Tanizawa Y."/>
            <person name="Tanaka N."/>
            <person name="Maeno S."/>
            <person name="Kumar H."/>
            <person name="Shiwa Y."/>
            <person name="Okada S."/>
            <person name="Yoshikawa H."/>
            <person name="Dicks L."/>
            <person name="Nakagawa J."/>
            <person name="Arita M."/>
        </authorList>
    </citation>
    <scope>NUCLEOTIDE SEQUENCE [LARGE SCALE GENOMIC DNA]</scope>
    <source>
        <strain evidence="7 8">JCM 12225</strain>
    </source>
</reference>
<name>A0A0K8MIU0_9LACO</name>
<dbReference type="GO" id="GO:0004632">
    <property type="term" value="F:phosphopantothenate--cysteine ligase activity"/>
    <property type="evidence" value="ECO:0007669"/>
    <property type="project" value="UniProtKB-UniRule"/>
</dbReference>
<dbReference type="InterPro" id="IPR003382">
    <property type="entry name" value="Flavoprotein"/>
</dbReference>
<comment type="similarity">
    <text evidence="3 4">In the C-terminal section; belongs to the PPC synthetase family.</text>
</comment>
<evidence type="ECO:0000313" key="7">
    <source>
        <dbReference type="EMBL" id="GAP00467.1"/>
    </source>
</evidence>
<comment type="catalytic activity">
    <reaction evidence="3 4">
        <text>N-[(R)-4-phosphopantothenoyl]-L-cysteine + H(+) = (R)-4'-phosphopantetheine + CO2</text>
        <dbReference type="Rhea" id="RHEA:16793"/>
        <dbReference type="ChEBI" id="CHEBI:15378"/>
        <dbReference type="ChEBI" id="CHEBI:16526"/>
        <dbReference type="ChEBI" id="CHEBI:59458"/>
        <dbReference type="ChEBI" id="CHEBI:61723"/>
        <dbReference type="EC" id="4.1.1.36"/>
    </reaction>
</comment>
<feature type="binding site" evidence="3">
    <location>
        <position position="331"/>
    </location>
    <ligand>
        <name>CTP</name>
        <dbReference type="ChEBI" id="CHEBI:37563"/>
    </ligand>
</feature>
<dbReference type="EMBL" id="DF968005">
    <property type="protein sequence ID" value="GAP00467.1"/>
    <property type="molecule type" value="Genomic_DNA"/>
</dbReference>
<feature type="domain" description="DNA/pantothenate metabolism flavoprotein C-terminal" evidence="6">
    <location>
        <begin position="193"/>
        <end position="403"/>
    </location>
</feature>
<feature type="binding site" evidence="3">
    <location>
        <begin position="312"/>
        <end position="315"/>
    </location>
    <ligand>
        <name>CTP</name>
        <dbReference type="ChEBI" id="CHEBI:37563"/>
    </ligand>
</feature>
<comment type="cofactor">
    <cofactor evidence="3">
        <name>FMN</name>
        <dbReference type="ChEBI" id="CHEBI:58210"/>
    </cofactor>
    <text evidence="3">Binds 1 FMN per subunit.</text>
</comment>
<dbReference type="PANTHER" id="PTHR14359">
    <property type="entry name" value="HOMO-OLIGOMERIC FLAVIN CONTAINING CYS DECARBOXYLASE FAMILY"/>
    <property type="match status" value="1"/>
</dbReference>
<feature type="binding site" evidence="3">
    <location>
        <position position="285"/>
    </location>
    <ligand>
        <name>CTP</name>
        <dbReference type="ChEBI" id="CHEBI:37563"/>
    </ligand>
</feature>
<dbReference type="AlphaFoldDB" id="A0A0K8MIU0"/>
<dbReference type="OrthoDB" id="9802554at2"/>
<dbReference type="InterPro" id="IPR007085">
    <property type="entry name" value="DNA/pantothenate-metab_flavo_C"/>
</dbReference>
<evidence type="ECO:0000256" key="2">
    <source>
        <dbReference type="ARBA" id="ARBA00023239"/>
    </source>
</evidence>
<dbReference type="GO" id="GO:0010181">
    <property type="term" value="F:FMN binding"/>
    <property type="evidence" value="ECO:0007669"/>
    <property type="project" value="UniProtKB-UniRule"/>
</dbReference>
<dbReference type="InterPro" id="IPR036551">
    <property type="entry name" value="Flavin_trans-like"/>
</dbReference>
<dbReference type="GO" id="GO:0004633">
    <property type="term" value="F:phosphopantothenoylcysteine decarboxylase activity"/>
    <property type="evidence" value="ECO:0007669"/>
    <property type="project" value="UniProtKB-UniRule"/>
</dbReference>
<dbReference type="SUPFAM" id="SSF52507">
    <property type="entry name" value="Homo-oligomeric flavin-containing Cys decarboxylases, HFCD"/>
    <property type="match status" value="1"/>
</dbReference>
<gene>
    <name evidence="3 7" type="primary">coaBC</name>
    <name evidence="7" type="ORF">FFIC_284850</name>
</gene>
<evidence type="ECO:0000256" key="4">
    <source>
        <dbReference type="RuleBase" id="RU364078"/>
    </source>
</evidence>
<keyword evidence="3 4" id="KW-0436">Ligase</keyword>
<keyword evidence="1 3" id="KW-0210">Decarboxylase</keyword>
<evidence type="ECO:0000259" key="5">
    <source>
        <dbReference type="Pfam" id="PF02441"/>
    </source>
</evidence>
<keyword evidence="3" id="KW-0460">Magnesium</keyword>
<protein>
    <recommendedName>
        <fullName evidence="3">Coenzyme A biosynthesis bifunctional protein CoaBC</fullName>
    </recommendedName>
    <alternativeName>
        <fullName evidence="3">DNA/pantothenate metabolism flavoprotein</fullName>
    </alternativeName>
    <alternativeName>
        <fullName evidence="3">Phosphopantothenoylcysteine synthetase/decarboxylase</fullName>
        <shortName evidence="3">PPCS-PPCDC</shortName>
    </alternativeName>
    <domain>
        <recommendedName>
            <fullName evidence="3">Phosphopantothenoylcysteine decarboxylase</fullName>
            <shortName evidence="3">PPC decarboxylase</shortName>
            <shortName evidence="3">PPC-DC</shortName>
            <ecNumber evidence="3">4.1.1.36</ecNumber>
        </recommendedName>
        <alternativeName>
            <fullName evidence="3">CoaC</fullName>
        </alternativeName>
    </domain>
    <domain>
        <recommendedName>
            <fullName evidence="3">Phosphopantothenate--cysteine ligase</fullName>
            <ecNumber evidence="3">6.3.2.5</ecNumber>
        </recommendedName>
        <alternativeName>
            <fullName evidence="3">CoaB</fullName>
        </alternativeName>
        <alternativeName>
            <fullName evidence="3">Phosphopantothenoylcysteine synthetase</fullName>
            <shortName evidence="3">PPC synthetase</shortName>
            <shortName evidence="3">PPC-S</shortName>
        </alternativeName>
    </domain>
</protein>
<proteinExistence type="inferred from homology"/>
<comment type="similarity">
    <text evidence="3 4">In the N-terminal section; belongs to the HFCD (homo-oligomeric flavin containing Cys decarboxylase) superfamily.</text>
</comment>
<dbReference type="GO" id="GO:0015941">
    <property type="term" value="P:pantothenate catabolic process"/>
    <property type="evidence" value="ECO:0007669"/>
    <property type="project" value="InterPro"/>
</dbReference>
<dbReference type="GO" id="GO:0046872">
    <property type="term" value="F:metal ion binding"/>
    <property type="evidence" value="ECO:0007669"/>
    <property type="project" value="UniProtKB-KW"/>
</dbReference>
<organism evidence="7 8">
    <name type="scientific">Fructobacillus ficulneus</name>
    <dbReference type="NCBI Taxonomy" id="157463"/>
    <lineage>
        <taxon>Bacteria</taxon>
        <taxon>Bacillati</taxon>
        <taxon>Bacillota</taxon>
        <taxon>Bacilli</taxon>
        <taxon>Lactobacillales</taxon>
        <taxon>Lactobacillaceae</taxon>
        <taxon>Fructobacillus</taxon>
    </lineage>
</organism>
<dbReference type="HAMAP" id="MF_02225">
    <property type="entry name" value="CoaBC"/>
    <property type="match status" value="1"/>
</dbReference>
<accession>A0A0K8MIU0</accession>
<dbReference type="Gene3D" id="3.40.50.10300">
    <property type="entry name" value="CoaB-like"/>
    <property type="match status" value="1"/>
</dbReference>
<comment type="catalytic activity">
    <reaction evidence="3 4">
        <text>(R)-4'-phosphopantothenate + L-cysteine + CTP = N-[(R)-4-phosphopantothenoyl]-L-cysteine + CMP + diphosphate + H(+)</text>
        <dbReference type="Rhea" id="RHEA:19397"/>
        <dbReference type="ChEBI" id="CHEBI:10986"/>
        <dbReference type="ChEBI" id="CHEBI:15378"/>
        <dbReference type="ChEBI" id="CHEBI:33019"/>
        <dbReference type="ChEBI" id="CHEBI:35235"/>
        <dbReference type="ChEBI" id="CHEBI:37563"/>
        <dbReference type="ChEBI" id="CHEBI:59458"/>
        <dbReference type="ChEBI" id="CHEBI:60377"/>
        <dbReference type="EC" id="6.3.2.5"/>
    </reaction>
</comment>
<comment type="pathway">
    <text evidence="3 4">Cofactor biosynthesis; coenzyme A biosynthesis; CoA from (R)-pantothenate: step 2/5.</text>
</comment>
<comment type="pathway">
    <text evidence="3 4">Cofactor biosynthesis; coenzyme A biosynthesis; CoA from (R)-pantothenate: step 3/5.</text>
</comment>
<keyword evidence="3 4" id="KW-0285">Flavoprotein</keyword>
<dbReference type="InterPro" id="IPR005252">
    <property type="entry name" value="CoaBC"/>
</dbReference>
<comment type="caution">
    <text evidence="3">Lacks conserved residue(s) required for the propagation of feature annotation.</text>
</comment>
<keyword evidence="3 4" id="KW-0288">FMN</keyword>
<evidence type="ECO:0000313" key="8">
    <source>
        <dbReference type="Proteomes" id="UP000253891"/>
    </source>
</evidence>
<feature type="region of interest" description="Phosphopantothenate--cysteine ligase" evidence="3">
    <location>
        <begin position="198"/>
        <end position="412"/>
    </location>
</feature>
<keyword evidence="2 3" id="KW-0456">Lyase</keyword>
<feature type="binding site" evidence="3">
    <location>
        <position position="349"/>
    </location>
    <ligand>
        <name>CTP</name>
        <dbReference type="ChEBI" id="CHEBI:37563"/>
    </ligand>
</feature>
<evidence type="ECO:0000256" key="3">
    <source>
        <dbReference type="HAMAP-Rule" id="MF_02225"/>
    </source>
</evidence>
<comment type="function">
    <text evidence="3">Catalyzes two sequential steps in the biosynthesis of coenzyme A. In the first step cysteine is conjugated to 4'-phosphopantothenate to form 4-phosphopantothenoylcysteine. In the second step the latter compound is decarboxylated to form 4'-phosphopantotheine.</text>
</comment>
<dbReference type="EC" id="4.1.1.36" evidence="3"/>
<feature type="binding site" evidence="3">
    <location>
        <position position="345"/>
    </location>
    <ligand>
        <name>CTP</name>
        <dbReference type="ChEBI" id="CHEBI:37563"/>
    </ligand>
</feature>
<comment type="function">
    <text evidence="4">Catalyzes two steps in the biosynthesis of coenzyme A. In the first step cysteine is conjugated to 4'-phosphopantothenate to form 4-phosphopantothenoylcysteine, in the latter compound is decarboxylated to form 4'-phosphopantotheine.</text>
</comment>
<dbReference type="SUPFAM" id="SSF102645">
    <property type="entry name" value="CoaB-like"/>
    <property type="match status" value="1"/>
</dbReference>
<dbReference type="Gene3D" id="3.40.50.1950">
    <property type="entry name" value="Flavin prenyltransferase-like"/>
    <property type="match status" value="1"/>
</dbReference>
<dbReference type="PANTHER" id="PTHR14359:SF6">
    <property type="entry name" value="PHOSPHOPANTOTHENOYLCYSTEINE DECARBOXYLASE"/>
    <property type="match status" value="1"/>
</dbReference>
<dbReference type="GO" id="GO:0071513">
    <property type="term" value="C:phosphopantothenoylcysteine decarboxylase complex"/>
    <property type="evidence" value="ECO:0007669"/>
    <property type="project" value="TreeGrafter"/>
</dbReference>
<dbReference type="InterPro" id="IPR035929">
    <property type="entry name" value="CoaB-like_sf"/>
</dbReference>
<dbReference type="RefSeq" id="WP_061993757.1">
    <property type="nucleotide sequence ID" value="NZ_DF968005.1"/>
</dbReference>
<evidence type="ECO:0000256" key="1">
    <source>
        <dbReference type="ARBA" id="ARBA00022793"/>
    </source>
</evidence>
<dbReference type="GO" id="GO:0015937">
    <property type="term" value="P:coenzyme A biosynthetic process"/>
    <property type="evidence" value="ECO:0007669"/>
    <property type="project" value="UniProtKB-UniRule"/>
</dbReference>
<keyword evidence="8" id="KW-1185">Reference proteome</keyword>
<evidence type="ECO:0000259" key="6">
    <source>
        <dbReference type="Pfam" id="PF04127"/>
    </source>
</evidence>
<dbReference type="Pfam" id="PF02441">
    <property type="entry name" value="Flavoprotein"/>
    <property type="match status" value="1"/>
</dbReference>
<dbReference type="NCBIfam" id="TIGR00521">
    <property type="entry name" value="coaBC_dfp"/>
    <property type="match status" value="1"/>
</dbReference>
<dbReference type="Pfam" id="PF04127">
    <property type="entry name" value="DFP"/>
    <property type="match status" value="1"/>
</dbReference>
<dbReference type="EC" id="6.3.2.5" evidence="3"/>
<feature type="region of interest" description="Phosphopantothenoylcysteine decarboxylase" evidence="3">
    <location>
        <begin position="1"/>
        <end position="197"/>
    </location>
</feature>